<accession>A0A9E5T4P1</accession>
<dbReference type="SUPFAM" id="SSF51215">
    <property type="entry name" value="Regulatory protein AraC"/>
    <property type="match status" value="1"/>
</dbReference>
<dbReference type="RefSeq" id="WP_167191877.1">
    <property type="nucleotide sequence ID" value="NZ_JAAONZ010000025.1"/>
</dbReference>
<evidence type="ECO:0000313" key="6">
    <source>
        <dbReference type="EMBL" id="NHO68149.1"/>
    </source>
</evidence>
<dbReference type="AlphaFoldDB" id="A0A9E5T4P1"/>
<protein>
    <submittedName>
        <fullName evidence="6">AraC family transcriptional regulator</fullName>
    </submittedName>
</protein>
<dbReference type="GO" id="GO:0043565">
    <property type="term" value="F:sequence-specific DNA binding"/>
    <property type="evidence" value="ECO:0007669"/>
    <property type="project" value="InterPro"/>
</dbReference>
<keyword evidence="2" id="KW-0238">DNA-binding</keyword>
<proteinExistence type="predicted"/>
<evidence type="ECO:0000256" key="2">
    <source>
        <dbReference type="ARBA" id="ARBA00023125"/>
    </source>
</evidence>
<dbReference type="InterPro" id="IPR003313">
    <property type="entry name" value="AraC-bd"/>
</dbReference>
<evidence type="ECO:0000256" key="3">
    <source>
        <dbReference type="ARBA" id="ARBA00023159"/>
    </source>
</evidence>
<evidence type="ECO:0000256" key="1">
    <source>
        <dbReference type="ARBA" id="ARBA00023015"/>
    </source>
</evidence>
<keyword evidence="1" id="KW-0805">Transcription regulation</keyword>
<dbReference type="CDD" id="cd06986">
    <property type="entry name" value="cupin_MmsR-like_N"/>
    <property type="match status" value="1"/>
</dbReference>
<dbReference type="PANTHER" id="PTHR43280">
    <property type="entry name" value="ARAC-FAMILY TRANSCRIPTIONAL REGULATOR"/>
    <property type="match status" value="1"/>
</dbReference>
<dbReference type="PROSITE" id="PS00041">
    <property type="entry name" value="HTH_ARAC_FAMILY_1"/>
    <property type="match status" value="1"/>
</dbReference>
<comment type="caution">
    <text evidence="6">The sequence shown here is derived from an EMBL/GenBank/DDBJ whole genome shotgun (WGS) entry which is preliminary data.</text>
</comment>
<dbReference type="PRINTS" id="PR00032">
    <property type="entry name" value="HTHARAC"/>
</dbReference>
<keyword evidence="3" id="KW-0010">Activator</keyword>
<dbReference type="PANTHER" id="PTHR43280:SF30">
    <property type="entry name" value="MMSAB OPERON REGULATORY PROTEIN"/>
    <property type="match status" value="1"/>
</dbReference>
<dbReference type="InterPro" id="IPR020449">
    <property type="entry name" value="Tscrpt_reg_AraC-type_HTH"/>
</dbReference>
<reference evidence="6" key="1">
    <citation type="submission" date="2020-03" db="EMBL/GenBank/DDBJ databases">
        <authorList>
            <person name="Guo F."/>
        </authorList>
    </citation>
    <scope>NUCLEOTIDE SEQUENCE</scope>
    <source>
        <strain evidence="6">JCM 30134</strain>
    </source>
</reference>
<dbReference type="Pfam" id="PF12833">
    <property type="entry name" value="HTH_18"/>
    <property type="match status" value="1"/>
</dbReference>
<dbReference type="Proteomes" id="UP000787472">
    <property type="component" value="Unassembled WGS sequence"/>
</dbReference>
<dbReference type="InterPro" id="IPR037923">
    <property type="entry name" value="HTH-like"/>
</dbReference>
<dbReference type="SUPFAM" id="SSF46689">
    <property type="entry name" value="Homeodomain-like"/>
    <property type="match status" value="2"/>
</dbReference>
<dbReference type="GO" id="GO:0003700">
    <property type="term" value="F:DNA-binding transcription factor activity"/>
    <property type="evidence" value="ECO:0007669"/>
    <property type="project" value="InterPro"/>
</dbReference>
<dbReference type="InterPro" id="IPR018062">
    <property type="entry name" value="HTH_AraC-typ_CS"/>
</dbReference>
<evidence type="ECO:0000259" key="5">
    <source>
        <dbReference type="PROSITE" id="PS01124"/>
    </source>
</evidence>
<dbReference type="Gene3D" id="2.60.120.10">
    <property type="entry name" value="Jelly Rolls"/>
    <property type="match status" value="1"/>
</dbReference>
<sequence>MQLTSNWPLPPKGIRFLTPQFLIDQLAANPLTRGLYPVAMGYYPQAEHHQMVRESHNNNLIIYCTAGRGTLMLEGQPHRIRPGDLILLPKGVSHSYSSHSNYPWSIYWIHFEGLLSADFCRHLDLNAPIQSLGVQPRLIADFEELFSLRHSGYNTASFVHGCHQLQQIMSHLALLVRQQRSKSGKQIDLDSARAYMNEHLHGQMDLDSLAAHSKLSKYHFSKRFKALTGHSPIQFFINLKMQHACYLLDASAQSVKQVAAALGYDDAYYFSRLFKKVIGLSPDQYRKSKHR</sequence>
<evidence type="ECO:0000256" key="4">
    <source>
        <dbReference type="ARBA" id="ARBA00023163"/>
    </source>
</evidence>
<evidence type="ECO:0000313" key="7">
    <source>
        <dbReference type="Proteomes" id="UP000787472"/>
    </source>
</evidence>
<gene>
    <name evidence="6" type="ORF">G8770_21580</name>
</gene>
<dbReference type="SMART" id="SM00342">
    <property type="entry name" value="HTH_ARAC"/>
    <property type="match status" value="1"/>
</dbReference>
<dbReference type="InterPro" id="IPR009057">
    <property type="entry name" value="Homeodomain-like_sf"/>
</dbReference>
<name>A0A9E5T4P1_9GAMM</name>
<keyword evidence="7" id="KW-1185">Reference proteome</keyword>
<dbReference type="Gene3D" id="1.10.10.60">
    <property type="entry name" value="Homeodomain-like"/>
    <property type="match status" value="2"/>
</dbReference>
<dbReference type="InterPro" id="IPR014710">
    <property type="entry name" value="RmlC-like_jellyroll"/>
</dbReference>
<dbReference type="Pfam" id="PF02311">
    <property type="entry name" value="AraC_binding"/>
    <property type="match status" value="1"/>
</dbReference>
<keyword evidence="4" id="KW-0804">Transcription</keyword>
<feature type="domain" description="HTH araC/xylS-type" evidence="5">
    <location>
        <begin position="190"/>
        <end position="288"/>
    </location>
</feature>
<dbReference type="PROSITE" id="PS01124">
    <property type="entry name" value="HTH_ARAC_FAMILY_2"/>
    <property type="match status" value="1"/>
</dbReference>
<organism evidence="6 7">
    <name type="scientific">Pseudomaricurvus hydrocarbonicus</name>
    <dbReference type="NCBI Taxonomy" id="1470433"/>
    <lineage>
        <taxon>Bacteria</taxon>
        <taxon>Pseudomonadati</taxon>
        <taxon>Pseudomonadota</taxon>
        <taxon>Gammaproteobacteria</taxon>
        <taxon>Cellvibrionales</taxon>
        <taxon>Cellvibrionaceae</taxon>
        <taxon>Pseudomaricurvus</taxon>
    </lineage>
</organism>
<dbReference type="InterPro" id="IPR018060">
    <property type="entry name" value="HTH_AraC"/>
</dbReference>
<dbReference type="EMBL" id="JAAONZ010000025">
    <property type="protein sequence ID" value="NHO68149.1"/>
    <property type="molecule type" value="Genomic_DNA"/>
</dbReference>